<accession>A0A3N6N4C9</accession>
<dbReference type="PANTHER" id="PTHR43625:SF40">
    <property type="entry name" value="ALDO-KETO REDUCTASE YAKC [NADP(+)]"/>
    <property type="match status" value="1"/>
</dbReference>
<keyword evidence="1" id="KW-0560">Oxidoreductase</keyword>
<proteinExistence type="predicted"/>
<evidence type="ECO:0000313" key="4">
    <source>
        <dbReference type="Proteomes" id="UP000273828"/>
    </source>
</evidence>
<dbReference type="SUPFAM" id="SSF51430">
    <property type="entry name" value="NAD(P)-linked oxidoreductase"/>
    <property type="match status" value="1"/>
</dbReference>
<dbReference type="InterPro" id="IPR036812">
    <property type="entry name" value="NAD(P)_OxRdtase_dom_sf"/>
</dbReference>
<dbReference type="GO" id="GO:0016491">
    <property type="term" value="F:oxidoreductase activity"/>
    <property type="evidence" value="ECO:0007669"/>
    <property type="project" value="UniProtKB-KW"/>
</dbReference>
<dbReference type="CDD" id="cd19088">
    <property type="entry name" value="AKR_AKR13B1"/>
    <property type="match status" value="1"/>
</dbReference>
<gene>
    <name evidence="3" type="ORF">EA462_02125</name>
</gene>
<evidence type="ECO:0000259" key="2">
    <source>
        <dbReference type="Pfam" id="PF00248"/>
    </source>
</evidence>
<feature type="domain" description="NADP-dependent oxidoreductase" evidence="2">
    <location>
        <begin position="41"/>
        <end position="303"/>
    </location>
</feature>
<dbReference type="Gene3D" id="3.20.20.100">
    <property type="entry name" value="NADP-dependent oxidoreductase domain"/>
    <property type="match status" value="1"/>
</dbReference>
<name>A0A3N6N4C9_9EURY</name>
<protein>
    <submittedName>
        <fullName evidence="3">Aldo/keto reductase</fullName>
    </submittedName>
</protein>
<comment type="caution">
    <text evidence="3">The sequence shown here is derived from an EMBL/GenBank/DDBJ whole genome shotgun (WGS) entry which is preliminary data.</text>
</comment>
<keyword evidence="4" id="KW-1185">Reference proteome</keyword>
<evidence type="ECO:0000256" key="1">
    <source>
        <dbReference type="ARBA" id="ARBA00023002"/>
    </source>
</evidence>
<dbReference type="GO" id="GO:0005737">
    <property type="term" value="C:cytoplasm"/>
    <property type="evidence" value="ECO:0007669"/>
    <property type="project" value="TreeGrafter"/>
</dbReference>
<dbReference type="InterPro" id="IPR023210">
    <property type="entry name" value="NADP_OxRdtase_dom"/>
</dbReference>
<dbReference type="PANTHER" id="PTHR43625">
    <property type="entry name" value="AFLATOXIN B1 ALDEHYDE REDUCTASE"/>
    <property type="match status" value="1"/>
</dbReference>
<reference evidence="3 4" key="1">
    <citation type="submission" date="2018-10" db="EMBL/GenBank/DDBJ databases">
        <title>Natrarchaeobius chitinivorans gen. nov., sp. nov., and Natrarchaeobius haloalkaliphilus sp. nov., alkaliphilic, chitin-utilizing haloarchaea from hypersaline alkaline lakes.</title>
        <authorList>
            <person name="Sorokin D.Y."/>
            <person name="Elcheninov A.G."/>
            <person name="Kostrikina N.A."/>
            <person name="Bale N.J."/>
            <person name="Sinninghe Damste J.S."/>
            <person name="Khijniak T.V."/>
            <person name="Kublanov I.V."/>
            <person name="Toshchakov S.V."/>
        </authorList>
    </citation>
    <scope>NUCLEOTIDE SEQUENCE [LARGE SCALE GENOMIC DNA]</scope>
    <source>
        <strain evidence="3 4">AArcht-Sl</strain>
    </source>
</reference>
<dbReference type="InterPro" id="IPR050791">
    <property type="entry name" value="Aldo-Keto_reductase"/>
</dbReference>
<dbReference type="Proteomes" id="UP000273828">
    <property type="component" value="Unassembled WGS sequence"/>
</dbReference>
<evidence type="ECO:0000313" key="3">
    <source>
        <dbReference type="EMBL" id="RQG93032.1"/>
    </source>
</evidence>
<dbReference type="AlphaFoldDB" id="A0A3N6N4C9"/>
<dbReference type="Pfam" id="PF00248">
    <property type="entry name" value="Aldo_ket_red"/>
    <property type="match status" value="1"/>
</dbReference>
<dbReference type="EMBL" id="REFY01000001">
    <property type="protein sequence ID" value="RQG93032.1"/>
    <property type="molecule type" value="Genomic_DNA"/>
</dbReference>
<dbReference type="OrthoDB" id="7236at2157"/>
<sequence>MRSVNERVTTRPKRIPRGVRYRHVSTDSAETFDIGETTVNRLGFGAMRLCGEEIIGPPDDEETAREVVRRAVDRGVDFIDTADSYGPGVSERLIGQAIGDPDDVVVATKAGLLRNSDEEWLARGDPDYVRNQVLASRDRLRTETIDLYQFHRPDPDTPFEDSVGAFAQLKDEGLVRQVGLSNVTVDELETAREHVDVATVQNRYNVSDRSSRDVLEVCADNDIGFVPWCPIDADDLAAHGDLLDEIATAHDATRRQVALAWLLERSDVILPIPGTSNPAHLESNLEARAVSLSDEEVGRLTEAGV</sequence>
<organism evidence="3 4">
    <name type="scientific">Natrarchaeobius halalkaliphilus</name>
    <dbReference type="NCBI Taxonomy" id="1679091"/>
    <lineage>
        <taxon>Archaea</taxon>
        <taxon>Methanobacteriati</taxon>
        <taxon>Methanobacteriota</taxon>
        <taxon>Stenosarchaea group</taxon>
        <taxon>Halobacteria</taxon>
        <taxon>Halobacteriales</taxon>
        <taxon>Natrialbaceae</taxon>
        <taxon>Natrarchaeobius</taxon>
    </lineage>
</organism>